<comment type="caution">
    <text evidence="1">The sequence shown here is derived from an EMBL/GenBank/DDBJ whole genome shotgun (WGS) entry which is preliminary data.</text>
</comment>
<name>A0A0F3GLX9_9BACT</name>
<protein>
    <recommendedName>
        <fullName evidence="3">PIN domain-containing protein</fullName>
    </recommendedName>
</protein>
<evidence type="ECO:0008006" key="3">
    <source>
        <dbReference type="Google" id="ProtNLM"/>
    </source>
</evidence>
<dbReference type="EMBL" id="LACI01002155">
    <property type="protein sequence ID" value="KJU82822.1"/>
    <property type="molecule type" value="Genomic_DNA"/>
</dbReference>
<evidence type="ECO:0000313" key="2">
    <source>
        <dbReference type="Proteomes" id="UP000033423"/>
    </source>
</evidence>
<accession>A0A0F3GLX9</accession>
<proteinExistence type="predicted"/>
<organism evidence="1 2">
    <name type="scientific">Candidatus Magnetobacterium bavaricum</name>
    <dbReference type="NCBI Taxonomy" id="29290"/>
    <lineage>
        <taxon>Bacteria</taxon>
        <taxon>Pseudomonadati</taxon>
        <taxon>Nitrospirota</taxon>
        <taxon>Thermodesulfovibrionia</taxon>
        <taxon>Thermodesulfovibrionales</taxon>
        <taxon>Candidatus Magnetobacteriaceae</taxon>
        <taxon>Candidatus Magnetobacterium</taxon>
    </lineage>
</organism>
<dbReference type="Proteomes" id="UP000033423">
    <property type="component" value="Unassembled WGS sequence"/>
</dbReference>
<reference evidence="1 2" key="1">
    <citation type="submission" date="2015-02" db="EMBL/GenBank/DDBJ databases">
        <title>Single-cell genomics of uncultivated deep-branching MTB reveals a conserved set of magnetosome genes.</title>
        <authorList>
            <person name="Kolinko S."/>
            <person name="Richter M."/>
            <person name="Glockner F.O."/>
            <person name="Brachmann A."/>
            <person name="Schuler D."/>
        </authorList>
    </citation>
    <scope>NUCLEOTIDE SEQUENCE [LARGE SCALE GENOMIC DNA]</scope>
    <source>
        <strain evidence="1">TM-1</strain>
    </source>
</reference>
<evidence type="ECO:0000313" key="1">
    <source>
        <dbReference type="EMBL" id="KJU82822.1"/>
    </source>
</evidence>
<dbReference type="InterPro" id="IPR029060">
    <property type="entry name" value="PIN-like_dom_sf"/>
</dbReference>
<dbReference type="AlphaFoldDB" id="A0A0F3GLX9"/>
<gene>
    <name evidence="1" type="ORF">MBAV_004985</name>
</gene>
<keyword evidence="2" id="KW-1185">Reference proteome</keyword>
<dbReference type="Gene3D" id="3.40.50.1010">
    <property type="entry name" value="5'-nuclease"/>
    <property type="match status" value="1"/>
</dbReference>
<dbReference type="SUPFAM" id="SSF88723">
    <property type="entry name" value="PIN domain-like"/>
    <property type="match status" value="1"/>
</dbReference>
<sequence length="181" mass="20934">MCVVIDTNTFSSVFNRNSSDHHNYKPVLDWILKGKGVIVYGGKKYKDELKEASKYLEIFIEFKSKRKALEVPAEDVDKHENYVNKFVKNPSFNDAHLVAIIRVSRCKIICTEDDKAIPFIKENNLYPKGCEVPKIYAYKFHEDMLCDSNIVNFCKKDKHGNKIEKLNKKDRAALDRVLGKS</sequence>